<sequence length="102" mass="10860">MPTTPSAQPQADNQPDAIADALDAQKQATDDIKGVAEELGVVHAVLDNRIPEDVSHADVGQAIARTDELEKRLNESVKVLEDVTDTLAQEVKSRQATGSETA</sequence>
<keyword evidence="2" id="KW-1185">Reference proteome</keyword>
<gene>
    <name evidence="1" type="ORF">RS694_04640</name>
</gene>
<dbReference type="Proteomes" id="UP000186110">
    <property type="component" value="Chromosome"/>
</dbReference>
<dbReference type="RefSeq" id="WP_051391639.1">
    <property type="nucleotide sequence ID" value="NZ_CP019239.1"/>
</dbReference>
<dbReference type="EMBL" id="CP019239">
    <property type="protein sequence ID" value="APW41897.1"/>
    <property type="molecule type" value="Genomic_DNA"/>
</dbReference>
<name>A0A1P8K7A9_9BURK</name>
<protein>
    <submittedName>
        <fullName evidence="1">Uncharacterized protein</fullName>
    </submittedName>
</protein>
<dbReference type="KEGG" id="rsb:RS694_04640"/>
<evidence type="ECO:0000313" key="1">
    <source>
        <dbReference type="EMBL" id="APW41897.1"/>
    </source>
</evidence>
<reference evidence="1 2" key="1">
    <citation type="submission" date="2017-01" db="EMBL/GenBank/DDBJ databases">
        <authorList>
            <person name="Mah S.A."/>
            <person name="Swanson W.J."/>
            <person name="Moy G.W."/>
            <person name="Vacquier V.D."/>
        </authorList>
    </citation>
    <scope>NUCLEOTIDE SEQUENCE [LARGE SCALE GENOMIC DNA]</scope>
    <source>
        <strain evidence="1 2">DSM 22694</strain>
    </source>
</reference>
<accession>A0A1P8K7A9</accession>
<organism evidence="1 2">
    <name type="scientific">Rhodoferax saidenbachensis</name>
    <dbReference type="NCBI Taxonomy" id="1484693"/>
    <lineage>
        <taxon>Bacteria</taxon>
        <taxon>Pseudomonadati</taxon>
        <taxon>Pseudomonadota</taxon>
        <taxon>Betaproteobacteria</taxon>
        <taxon>Burkholderiales</taxon>
        <taxon>Comamonadaceae</taxon>
        <taxon>Rhodoferax</taxon>
    </lineage>
</organism>
<evidence type="ECO:0000313" key="2">
    <source>
        <dbReference type="Proteomes" id="UP000186110"/>
    </source>
</evidence>
<dbReference type="AlphaFoldDB" id="A0A1P8K7A9"/>
<proteinExistence type="predicted"/>